<dbReference type="SUPFAM" id="SSF53448">
    <property type="entry name" value="Nucleotide-diphospho-sugar transferases"/>
    <property type="match status" value="1"/>
</dbReference>
<dbReference type="GO" id="GO:0016779">
    <property type="term" value="F:nucleotidyltransferase activity"/>
    <property type="evidence" value="ECO:0007669"/>
    <property type="project" value="UniProtKB-ARBA"/>
</dbReference>
<dbReference type="NCBIfam" id="TIGR00277">
    <property type="entry name" value="HDIG"/>
    <property type="match status" value="1"/>
</dbReference>
<dbReference type="GO" id="GO:0016787">
    <property type="term" value="F:hydrolase activity"/>
    <property type="evidence" value="ECO:0007669"/>
    <property type="project" value="UniProtKB-KW"/>
</dbReference>
<dbReference type="OrthoDB" id="285216at2"/>
<dbReference type="EMBL" id="CP019698">
    <property type="protein sequence ID" value="AQS58111.1"/>
    <property type="molecule type" value="Genomic_DNA"/>
</dbReference>
<keyword evidence="3" id="KW-1185">Reference proteome</keyword>
<dbReference type="SUPFAM" id="SSF109604">
    <property type="entry name" value="HD-domain/PDEase-like"/>
    <property type="match status" value="1"/>
</dbReference>
<dbReference type="Gene3D" id="3.90.550.10">
    <property type="entry name" value="Spore Coat Polysaccharide Biosynthesis Protein SpsA, Chain A"/>
    <property type="match status" value="1"/>
</dbReference>
<accession>A0A1S6ITL1</accession>
<dbReference type="InterPro" id="IPR006674">
    <property type="entry name" value="HD_domain"/>
</dbReference>
<gene>
    <name evidence="2" type="ORF">B0537_02780</name>
</gene>
<evidence type="ECO:0000313" key="3">
    <source>
        <dbReference type="Proteomes" id="UP000189464"/>
    </source>
</evidence>
<dbReference type="InterPro" id="IPR003607">
    <property type="entry name" value="HD/PDEase_dom"/>
</dbReference>
<evidence type="ECO:0000259" key="1">
    <source>
        <dbReference type="PROSITE" id="PS51831"/>
    </source>
</evidence>
<proteinExistence type="predicted"/>
<dbReference type="SMART" id="SM00471">
    <property type="entry name" value="HDc"/>
    <property type="match status" value="1"/>
</dbReference>
<dbReference type="InterPro" id="IPR006675">
    <property type="entry name" value="HDIG_dom"/>
</dbReference>
<sequence length="373" mass="40725">MKQWENIEAIILAAGFSSRMGRFKPLLPLAGTTVLEKSIAVFREAGVREVTVVVGHRANDLLPVLQPLGVNIVFNGDYSSGMFSSVKAGVSALQPSCQAFFLLPGDIPLVQPSTVMKLLTSHQSQPTGIIYPCYQGQRGHPPLISTHYRAAILTGSGEGGLRAILDHFEAAARDVAVRDEGVLLDLDTPGDYRKICAMLKEDIVPPVQDCLELLKQAGVSPRITQHCQAVARVAEKIACSLKEAGYQLDIDLIIAAALLHDIARGEREHAQAGAERLKQLGYLRVAEIVAHHMDLWPDQTGINETTVVYLADKLVKENQPMALEQRLQDISHKYAAQPEVLEAATRRLKQAAIIKSQIERVTAYPLEKIIGIG</sequence>
<dbReference type="NCBIfam" id="NF045665">
    <property type="entry name" value="NTPtran_DVU1551"/>
    <property type="match status" value="1"/>
</dbReference>
<dbReference type="Gene3D" id="1.10.3210.10">
    <property type="entry name" value="Hypothetical protein af1432"/>
    <property type="match status" value="1"/>
</dbReference>
<dbReference type="InterPro" id="IPR029044">
    <property type="entry name" value="Nucleotide-diphossugar_trans"/>
</dbReference>
<dbReference type="CDD" id="cd00077">
    <property type="entry name" value="HDc"/>
    <property type="match status" value="1"/>
</dbReference>
<dbReference type="PANTHER" id="PTHR43777">
    <property type="entry name" value="MOLYBDENUM COFACTOR CYTIDYLYLTRANSFERASE"/>
    <property type="match status" value="1"/>
</dbReference>
<dbReference type="RefSeq" id="WP_077713073.1">
    <property type="nucleotide sequence ID" value="NZ_CP019698.1"/>
</dbReference>
<dbReference type="Proteomes" id="UP000189464">
    <property type="component" value="Chromosome"/>
</dbReference>
<protein>
    <submittedName>
        <fullName evidence="2">Phosphohydrolase</fullName>
    </submittedName>
</protein>
<dbReference type="PROSITE" id="PS51831">
    <property type="entry name" value="HD"/>
    <property type="match status" value="1"/>
</dbReference>
<dbReference type="InterPro" id="IPR025877">
    <property type="entry name" value="MobA-like_NTP_Trfase"/>
</dbReference>
<keyword evidence="2" id="KW-0378">Hydrolase</keyword>
<dbReference type="PANTHER" id="PTHR43777:SF1">
    <property type="entry name" value="MOLYBDENUM COFACTOR CYTIDYLYLTRANSFERASE"/>
    <property type="match status" value="1"/>
</dbReference>
<dbReference type="KEGG" id="dfg:B0537_02780"/>
<feature type="domain" description="HD" evidence="1">
    <location>
        <begin position="223"/>
        <end position="317"/>
    </location>
</feature>
<name>A0A1S6ITL1_9FIRM</name>
<dbReference type="Pfam" id="PF12804">
    <property type="entry name" value="NTP_transf_3"/>
    <property type="match status" value="1"/>
</dbReference>
<dbReference type="Pfam" id="PF01966">
    <property type="entry name" value="HD"/>
    <property type="match status" value="1"/>
</dbReference>
<dbReference type="STRING" id="1833852.B0537_02780"/>
<organism evidence="2 3">
    <name type="scientific">Desulforamulus ferrireducens</name>
    <dbReference type="NCBI Taxonomy" id="1833852"/>
    <lineage>
        <taxon>Bacteria</taxon>
        <taxon>Bacillati</taxon>
        <taxon>Bacillota</taxon>
        <taxon>Clostridia</taxon>
        <taxon>Eubacteriales</taxon>
        <taxon>Peptococcaceae</taxon>
        <taxon>Desulforamulus</taxon>
    </lineage>
</organism>
<evidence type="ECO:0000313" key="2">
    <source>
        <dbReference type="EMBL" id="AQS58111.1"/>
    </source>
</evidence>
<dbReference type="CDD" id="cd04182">
    <property type="entry name" value="GT_2_like_f"/>
    <property type="match status" value="1"/>
</dbReference>
<dbReference type="AlphaFoldDB" id="A0A1S6ITL1"/>
<reference evidence="2 3" key="1">
    <citation type="journal article" date="2016" name="Int. J. Syst. Evol. Microbiol.">
        <title>Desulfotomaculum ferrireducens sp. nov., a moderately thermophilic sulfate-reducing and dissimilatory Fe(III)-reducing bacterium isolated from compost.</title>
        <authorList>
            <person name="Yang G."/>
            <person name="Guo J."/>
            <person name="Zhuang L."/>
            <person name="Yuan Y."/>
            <person name="Zhou S."/>
        </authorList>
    </citation>
    <scope>NUCLEOTIDE SEQUENCE [LARGE SCALE GENOMIC DNA]</scope>
    <source>
        <strain evidence="2 3">GSS09</strain>
    </source>
</reference>
<dbReference type="InterPro" id="IPR054703">
    <property type="entry name" value="Mop-rel"/>
</dbReference>